<protein>
    <submittedName>
        <fullName evidence="2">Uncharacterized protein</fullName>
    </submittedName>
</protein>
<feature type="compositionally biased region" description="Low complexity" evidence="1">
    <location>
        <begin position="82"/>
        <end position="92"/>
    </location>
</feature>
<organism evidence="2 3">
    <name type="scientific">Amanita muscaria (strain Koide BX008)</name>
    <dbReference type="NCBI Taxonomy" id="946122"/>
    <lineage>
        <taxon>Eukaryota</taxon>
        <taxon>Fungi</taxon>
        <taxon>Dikarya</taxon>
        <taxon>Basidiomycota</taxon>
        <taxon>Agaricomycotina</taxon>
        <taxon>Agaricomycetes</taxon>
        <taxon>Agaricomycetidae</taxon>
        <taxon>Agaricales</taxon>
        <taxon>Pluteineae</taxon>
        <taxon>Amanitaceae</taxon>
        <taxon>Amanita</taxon>
    </lineage>
</organism>
<dbReference type="EMBL" id="KN818368">
    <property type="protein sequence ID" value="KIL57461.1"/>
    <property type="molecule type" value="Genomic_DNA"/>
</dbReference>
<dbReference type="HOGENOM" id="CLU_1250373_0_0_1"/>
<dbReference type="AlphaFoldDB" id="A0A0C2WLA0"/>
<sequence length="221" mass="23535">MPPRRKATTAAAPPALQEAQTAELDKQIQPPSSDDASLDNMVDVSAFLELGDTQPTAGPSSLPARPRRADKGKGRAILSNLASSPRSPTSPRAGPPHEATTEGNEHAAPAAPEAPPVAPPQLSPRRNSVSAPQTGRDRIPTILGRRRRDSRDIPPLSPERITLTRAVTACEYAPSFSSVYLSLSLFTSDIPLLGLTAFLFPRTAIAVLPSFHCPLSYCTYI</sequence>
<feature type="region of interest" description="Disordered" evidence="1">
    <location>
        <begin position="1"/>
        <end position="156"/>
    </location>
</feature>
<gene>
    <name evidence="2" type="ORF">M378DRAFT_382392</name>
</gene>
<evidence type="ECO:0000313" key="3">
    <source>
        <dbReference type="Proteomes" id="UP000054549"/>
    </source>
</evidence>
<feature type="compositionally biased region" description="Pro residues" evidence="1">
    <location>
        <begin position="112"/>
        <end position="122"/>
    </location>
</feature>
<evidence type="ECO:0000313" key="2">
    <source>
        <dbReference type="EMBL" id="KIL57461.1"/>
    </source>
</evidence>
<evidence type="ECO:0000256" key="1">
    <source>
        <dbReference type="SAM" id="MobiDB-lite"/>
    </source>
</evidence>
<feature type="compositionally biased region" description="Low complexity" evidence="1">
    <location>
        <begin position="8"/>
        <end position="22"/>
    </location>
</feature>
<name>A0A0C2WLA0_AMAMK</name>
<feature type="compositionally biased region" description="Polar residues" evidence="1">
    <location>
        <begin position="124"/>
        <end position="133"/>
    </location>
</feature>
<accession>A0A0C2WLA0</accession>
<keyword evidence="3" id="KW-1185">Reference proteome</keyword>
<reference evidence="2 3" key="1">
    <citation type="submission" date="2014-04" db="EMBL/GenBank/DDBJ databases">
        <title>Evolutionary Origins and Diversification of the Mycorrhizal Mutualists.</title>
        <authorList>
            <consortium name="DOE Joint Genome Institute"/>
            <consortium name="Mycorrhizal Genomics Consortium"/>
            <person name="Kohler A."/>
            <person name="Kuo A."/>
            <person name="Nagy L.G."/>
            <person name="Floudas D."/>
            <person name="Copeland A."/>
            <person name="Barry K.W."/>
            <person name="Cichocki N."/>
            <person name="Veneault-Fourrey C."/>
            <person name="LaButti K."/>
            <person name="Lindquist E.A."/>
            <person name="Lipzen A."/>
            <person name="Lundell T."/>
            <person name="Morin E."/>
            <person name="Murat C."/>
            <person name="Riley R."/>
            <person name="Ohm R."/>
            <person name="Sun H."/>
            <person name="Tunlid A."/>
            <person name="Henrissat B."/>
            <person name="Grigoriev I.V."/>
            <person name="Hibbett D.S."/>
            <person name="Martin F."/>
        </authorList>
    </citation>
    <scope>NUCLEOTIDE SEQUENCE [LARGE SCALE GENOMIC DNA]</scope>
    <source>
        <strain evidence="2 3">Koide BX008</strain>
    </source>
</reference>
<dbReference type="Proteomes" id="UP000054549">
    <property type="component" value="Unassembled WGS sequence"/>
</dbReference>
<dbReference type="InParanoid" id="A0A0C2WLA0"/>
<proteinExistence type="predicted"/>